<evidence type="ECO:0000313" key="3">
    <source>
        <dbReference type="EMBL" id="PAF22697.1"/>
    </source>
</evidence>
<dbReference type="RefSeq" id="WP_041824021.1">
    <property type="nucleotide sequence ID" value="NZ_BOQQ01000001.1"/>
</dbReference>
<dbReference type="InterPro" id="IPR046318">
    <property type="entry name" value="DUF5344"/>
</dbReference>
<evidence type="ECO:0000256" key="1">
    <source>
        <dbReference type="SAM" id="Coils"/>
    </source>
</evidence>
<dbReference type="Proteomes" id="UP000216133">
    <property type="component" value="Unassembled WGS sequence"/>
</dbReference>
<accession>A0A268RR43</accession>
<dbReference type="Proteomes" id="UP000216207">
    <property type="component" value="Unassembled WGS sequence"/>
</dbReference>
<reference evidence="4 5" key="1">
    <citation type="submission" date="2017-07" db="EMBL/GenBank/DDBJ databases">
        <title>Isolation and whole genome analysis of endospore-forming bacteria from heroin.</title>
        <authorList>
            <person name="Kalinowski J."/>
            <person name="Ahrens B."/>
            <person name="Al-Dilaimi A."/>
            <person name="Winkler A."/>
            <person name="Wibberg D."/>
            <person name="Schleenbecker U."/>
            <person name="Ruckert C."/>
            <person name="Wolfel R."/>
            <person name="Grass G."/>
        </authorList>
    </citation>
    <scope>NUCLEOTIDE SEQUENCE [LARGE SCALE GENOMIC DNA]</scope>
    <source>
        <strain evidence="3 4">7523-2</strain>
        <strain evidence="2 5">7539</strain>
    </source>
</reference>
<evidence type="ECO:0000313" key="4">
    <source>
        <dbReference type="Proteomes" id="UP000216133"/>
    </source>
</evidence>
<comment type="caution">
    <text evidence="3">The sequence shown here is derived from an EMBL/GenBank/DDBJ whole genome shotgun (WGS) entry which is preliminary data.</text>
</comment>
<dbReference type="EMBL" id="NPCC01000061">
    <property type="protein sequence ID" value="PAE86652.1"/>
    <property type="molecule type" value="Genomic_DNA"/>
</dbReference>
<organism evidence="3 4">
    <name type="scientific">Shouchella clausii</name>
    <name type="common">Alkalihalobacillus clausii</name>
    <dbReference type="NCBI Taxonomy" id="79880"/>
    <lineage>
        <taxon>Bacteria</taxon>
        <taxon>Bacillati</taxon>
        <taxon>Bacillota</taxon>
        <taxon>Bacilli</taxon>
        <taxon>Bacillales</taxon>
        <taxon>Bacillaceae</taxon>
        <taxon>Shouchella</taxon>
    </lineage>
</organism>
<dbReference type="AlphaFoldDB" id="A0A268RR43"/>
<keyword evidence="1" id="KW-0175">Coiled coil</keyword>
<evidence type="ECO:0000313" key="5">
    <source>
        <dbReference type="Proteomes" id="UP000216207"/>
    </source>
</evidence>
<dbReference type="Pfam" id="PF17279">
    <property type="entry name" value="DUF5344"/>
    <property type="match status" value="1"/>
</dbReference>
<proteinExistence type="predicted"/>
<dbReference type="EMBL" id="NPBS01000185">
    <property type="protein sequence ID" value="PAF22697.1"/>
    <property type="molecule type" value="Genomic_DNA"/>
</dbReference>
<gene>
    <name evidence="3" type="ORF">CHH61_22625</name>
    <name evidence="2" type="ORF">CHH72_22380</name>
</gene>
<protein>
    <submittedName>
        <fullName evidence="3">Uncharacterized protein</fullName>
    </submittedName>
</protein>
<sequence length="87" mass="9711">MAEIKVNESNALEVFQHVTNAATGLASIEATIEMATSSLDVLEQLNHLEKAYQAQLKSYMETLNKTKQESQQLIKIYGEIDRALANQ</sequence>
<feature type="coiled-coil region" evidence="1">
    <location>
        <begin position="42"/>
        <end position="69"/>
    </location>
</feature>
<name>A0A268RR43_SHOCL</name>
<evidence type="ECO:0000313" key="2">
    <source>
        <dbReference type="EMBL" id="PAE86652.1"/>
    </source>
</evidence>